<evidence type="ECO:0000313" key="1">
    <source>
        <dbReference type="Proteomes" id="UP000095283"/>
    </source>
</evidence>
<reference evidence="2" key="1">
    <citation type="submission" date="2016-11" db="UniProtKB">
        <authorList>
            <consortium name="WormBaseParasite"/>
        </authorList>
    </citation>
    <scope>IDENTIFICATION</scope>
</reference>
<dbReference type="AlphaFoldDB" id="A0A1I7WQG9"/>
<dbReference type="WBParaSite" id="Hba_07400">
    <property type="protein sequence ID" value="Hba_07400"/>
    <property type="gene ID" value="Hba_07400"/>
</dbReference>
<name>A0A1I7WQG9_HETBA</name>
<dbReference type="Proteomes" id="UP000095283">
    <property type="component" value="Unplaced"/>
</dbReference>
<organism evidence="1 2">
    <name type="scientific">Heterorhabditis bacteriophora</name>
    <name type="common">Entomopathogenic nematode worm</name>
    <dbReference type="NCBI Taxonomy" id="37862"/>
    <lineage>
        <taxon>Eukaryota</taxon>
        <taxon>Metazoa</taxon>
        <taxon>Ecdysozoa</taxon>
        <taxon>Nematoda</taxon>
        <taxon>Chromadorea</taxon>
        <taxon>Rhabditida</taxon>
        <taxon>Rhabditina</taxon>
        <taxon>Rhabditomorpha</taxon>
        <taxon>Strongyloidea</taxon>
        <taxon>Heterorhabditidae</taxon>
        <taxon>Heterorhabditis</taxon>
    </lineage>
</organism>
<protein>
    <submittedName>
        <fullName evidence="2">Fibronectin type-III domain-containing protein</fullName>
    </submittedName>
</protein>
<proteinExistence type="predicted"/>
<evidence type="ECO:0000313" key="2">
    <source>
        <dbReference type="WBParaSite" id="Hba_07400"/>
    </source>
</evidence>
<sequence length="98" mass="11327">MTWAFPKYNLQVPTTYRLVLTTAHPHQAEPAQYRPVVYSHAGPNVLTDHVTSTSHPVQNETRSPNNNNNYLHQMTYFSYTSHSIVLLHSYYFGSYLIV</sequence>
<accession>A0A1I7WQG9</accession>
<keyword evidence="1" id="KW-1185">Reference proteome</keyword>